<dbReference type="OrthoDB" id="776053at2759"/>
<evidence type="ECO:0000256" key="5">
    <source>
        <dbReference type="RuleBase" id="RU364012"/>
    </source>
</evidence>
<dbReference type="GO" id="GO:0009908">
    <property type="term" value="P:flower development"/>
    <property type="evidence" value="ECO:0007669"/>
    <property type="project" value="UniProtKB-KW"/>
</dbReference>
<evidence type="ECO:0000313" key="9">
    <source>
        <dbReference type="Proteomes" id="UP000593562"/>
    </source>
</evidence>
<keyword evidence="6" id="KW-0175">Coiled coil</keyword>
<dbReference type="InterPro" id="IPR012474">
    <property type="entry name" value="Frigida"/>
</dbReference>
<feature type="coiled-coil region" evidence="6">
    <location>
        <begin position="390"/>
        <end position="447"/>
    </location>
</feature>
<comment type="caution">
    <text evidence="8">The sequence shown here is derived from an EMBL/GenBank/DDBJ whole genome shotgun (WGS) entry which is preliminary data.</text>
</comment>
<proteinExistence type="inferred from homology"/>
<dbReference type="GO" id="GO:0030154">
    <property type="term" value="P:cell differentiation"/>
    <property type="evidence" value="ECO:0007669"/>
    <property type="project" value="UniProtKB-KW"/>
</dbReference>
<evidence type="ECO:0000256" key="7">
    <source>
        <dbReference type="SAM" id="MobiDB-lite"/>
    </source>
</evidence>
<feature type="compositionally biased region" description="Low complexity" evidence="7">
    <location>
        <begin position="121"/>
        <end position="137"/>
    </location>
</feature>
<feature type="compositionally biased region" description="Basic and acidic residues" evidence="7">
    <location>
        <begin position="448"/>
        <end position="466"/>
    </location>
</feature>
<evidence type="ECO:0000256" key="3">
    <source>
        <dbReference type="ARBA" id="ARBA00022782"/>
    </source>
</evidence>
<protein>
    <recommendedName>
        <fullName evidence="5">FRIGIDA-like protein</fullName>
    </recommendedName>
</protein>
<evidence type="ECO:0000256" key="4">
    <source>
        <dbReference type="ARBA" id="ARBA00023089"/>
    </source>
</evidence>
<dbReference type="Proteomes" id="UP000593562">
    <property type="component" value="Unassembled WGS sequence"/>
</dbReference>
<gene>
    <name evidence="8" type="ORF">HS088_TW08G00215</name>
</gene>
<keyword evidence="4 5" id="KW-0287">Flowering</keyword>
<evidence type="ECO:0000256" key="1">
    <source>
        <dbReference type="ARBA" id="ARBA00008956"/>
    </source>
</evidence>
<sequence length="677" mass="74036">METTSMATNSNFSIDVPLIASVKHEPPSQPPLIQPQLETEPEPELERQDEALVDGDTQDLTIVQPPSQFLESIDELNSFSSLIQTFKLRFDELKNHLDFIQNALDTHSNELPPSPHRPLSQPEQQQQRETQAITQTKGKTEAEAETEVTAEATKQASKSEVQFLCEAMSSRGLRKYIVTRLHDTTKLREEVPAALMCAPNPAKLVLDCIGRFYLQGTKAYTKDSPMIPAREAAILTTEYFLLMDNHVKIEAEVKEEAETGAVAWRKRLISEGGLSQAAEIDARGLLLFVACYGIPTVFKNGDIWNLLRLSNLRRIADALRRSPVLVARVSAIIEGMMKHGMALEAVEVTSALGIDGKFPLQKILISFLHETKEAYKRNRRDSKGFPLLVKEANEKQLDSLKSVIKCLEDQKFDPVKILPGWQIKEKIRKLEKETADLNKKVEDCVNAKRKADVNESSSKKSREAKRSQQLPARHSPMISPLVGGWHEQRAASHLDSQSPYDALIARSSFNGLPGHVNSYPSAASVAYRSGAVPLPESIHGGGGGLHAAGVSSGYGLISSGSYLGTQSHGIVDKDGQVMNNNYTSYGWHGVGETALSDSHRSVGQSIAAHPAGIGGFSRASEGFAGILNSPTPGAANQSSSSDLYSFADVAVEGELYNSSSQQSGPLKHVVSARPYMY</sequence>
<reference evidence="8 9" key="1">
    <citation type="journal article" date="2020" name="Nat. Commun.">
        <title>Genome of Tripterygium wilfordii and identification of cytochrome P450 involved in triptolide biosynthesis.</title>
        <authorList>
            <person name="Tu L."/>
            <person name="Su P."/>
            <person name="Zhang Z."/>
            <person name="Gao L."/>
            <person name="Wang J."/>
            <person name="Hu T."/>
            <person name="Zhou J."/>
            <person name="Zhang Y."/>
            <person name="Zhao Y."/>
            <person name="Liu Y."/>
            <person name="Song Y."/>
            <person name="Tong Y."/>
            <person name="Lu Y."/>
            <person name="Yang J."/>
            <person name="Xu C."/>
            <person name="Jia M."/>
            <person name="Peters R.J."/>
            <person name="Huang L."/>
            <person name="Gao W."/>
        </authorList>
    </citation>
    <scope>NUCLEOTIDE SEQUENCE [LARGE SCALE GENOMIC DNA]</scope>
    <source>
        <strain evidence="9">cv. XIE 37</strain>
        <tissue evidence="8">Leaf</tissue>
    </source>
</reference>
<evidence type="ECO:0000256" key="2">
    <source>
        <dbReference type="ARBA" id="ARBA00022473"/>
    </source>
</evidence>
<evidence type="ECO:0000256" key="6">
    <source>
        <dbReference type="SAM" id="Coils"/>
    </source>
</evidence>
<comment type="similarity">
    <text evidence="1 5">Belongs to the Frigida family.</text>
</comment>
<feature type="region of interest" description="Disordered" evidence="7">
    <location>
        <begin position="448"/>
        <end position="479"/>
    </location>
</feature>
<feature type="region of interest" description="Disordered" evidence="7">
    <location>
        <begin position="18"/>
        <end position="46"/>
    </location>
</feature>
<dbReference type="EMBL" id="JAAARO010000008">
    <property type="protein sequence ID" value="KAF5743630.1"/>
    <property type="molecule type" value="Genomic_DNA"/>
</dbReference>
<organism evidence="8 9">
    <name type="scientific">Tripterygium wilfordii</name>
    <name type="common">Thunder God vine</name>
    <dbReference type="NCBI Taxonomy" id="458696"/>
    <lineage>
        <taxon>Eukaryota</taxon>
        <taxon>Viridiplantae</taxon>
        <taxon>Streptophyta</taxon>
        <taxon>Embryophyta</taxon>
        <taxon>Tracheophyta</taxon>
        <taxon>Spermatophyta</taxon>
        <taxon>Magnoliopsida</taxon>
        <taxon>eudicotyledons</taxon>
        <taxon>Gunneridae</taxon>
        <taxon>Pentapetalae</taxon>
        <taxon>rosids</taxon>
        <taxon>fabids</taxon>
        <taxon>Celastrales</taxon>
        <taxon>Celastraceae</taxon>
        <taxon>Tripterygium</taxon>
    </lineage>
</organism>
<evidence type="ECO:0000313" key="8">
    <source>
        <dbReference type="EMBL" id="KAF5743630.1"/>
    </source>
</evidence>
<dbReference type="Pfam" id="PF07899">
    <property type="entry name" value="Frigida"/>
    <property type="match status" value="1"/>
</dbReference>
<name>A0A7J7DBA3_TRIWF</name>
<keyword evidence="2 5" id="KW-0217">Developmental protein</keyword>
<dbReference type="PANTHER" id="PTHR31791:SF49">
    <property type="entry name" value="INACTIVE PROTEIN FRIGIDA"/>
    <property type="match status" value="1"/>
</dbReference>
<keyword evidence="9" id="KW-1185">Reference proteome</keyword>
<feature type="region of interest" description="Disordered" evidence="7">
    <location>
        <begin position="106"/>
        <end position="153"/>
    </location>
</feature>
<dbReference type="InParanoid" id="A0A7J7DBA3"/>
<accession>A0A7J7DBA3</accession>
<keyword evidence="3 5" id="KW-0221">Differentiation</keyword>
<dbReference type="PANTHER" id="PTHR31791">
    <property type="entry name" value="FRIGIDA-LIKE PROTEIN 3-RELATED"/>
    <property type="match status" value="1"/>
</dbReference>
<dbReference type="AlphaFoldDB" id="A0A7J7DBA3"/>